<comment type="caution">
    <text evidence="1">The sequence shown here is derived from an EMBL/GenBank/DDBJ whole genome shotgun (WGS) entry which is preliminary data.</text>
</comment>
<dbReference type="Proteomes" id="UP001321481">
    <property type="component" value="Unassembled WGS sequence"/>
</dbReference>
<dbReference type="GO" id="GO:0003677">
    <property type="term" value="F:DNA binding"/>
    <property type="evidence" value="ECO:0007669"/>
    <property type="project" value="UniProtKB-KW"/>
</dbReference>
<keyword evidence="2" id="KW-1185">Reference proteome</keyword>
<name>A0ABT6ZHW0_9MICO</name>
<sequence length="68" mass="7797">MTDSTRRAWATPEQVAEWLQLGKAGTQKLRKMRREGNGPKFVTIGREVRYAWADVHAWCAARRDAPRG</sequence>
<accession>A0ABT6ZHW0</accession>
<organism evidence="1 2">
    <name type="scientific">Microbacterium dauci</name>
    <dbReference type="NCBI Taxonomy" id="3048008"/>
    <lineage>
        <taxon>Bacteria</taxon>
        <taxon>Bacillati</taxon>
        <taxon>Actinomycetota</taxon>
        <taxon>Actinomycetes</taxon>
        <taxon>Micrococcales</taxon>
        <taxon>Microbacteriaceae</taxon>
        <taxon>Microbacterium</taxon>
    </lineage>
</organism>
<reference evidence="1 2" key="1">
    <citation type="submission" date="2023-05" db="EMBL/GenBank/DDBJ databases">
        <title>Microbacterium dauci sp.nov., Isolated from Carrot Rhizosphere Soil.</title>
        <authorList>
            <person name="Xiao Z."/>
            <person name="Zheng J."/>
        </authorList>
    </citation>
    <scope>NUCLEOTIDE SEQUENCE [LARGE SCALE GENOMIC DNA]</scope>
    <source>
        <strain evidence="1 2">LX3-4</strain>
    </source>
</reference>
<evidence type="ECO:0000313" key="2">
    <source>
        <dbReference type="Proteomes" id="UP001321481"/>
    </source>
</evidence>
<dbReference type="EMBL" id="JASJND010000007">
    <property type="protein sequence ID" value="MDJ1115335.1"/>
    <property type="molecule type" value="Genomic_DNA"/>
</dbReference>
<dbReference type="RefSeq" id="WP_283717012.1">
    <property type="nucleotide sequence ID" value="NZ_JASJND010000007.1"/>
</dbReference>
<proteinExistence type="predicted"/>
<keyword evidence="1" id="KW-0238">DNA-binding</keyword>
<evidence type="ECO:0000313" key="1">
    <source>
        <dbReference type="EMBL" id="MDJ1115335.1"/>
    </source>
</evidence>
<gene>
    <name evidence="1" type="ORF">QNI14_12840</name>
</gene>
<protein>
    <submittedName>
        <fullName evidence="1">DNA-binding protein</fullName>
    </submittedName>
</protein>